<dbReference type="PANTHER" id="PTHR19303:SF73">
    <property type="entry name" value="PROTEIN PDC2"/>
    <property type="match status" value="1"/>
</dbReference>
<dbReference type="Gene3D" id="1.10.10.60">
    <property type="entry name" value="Homeodomain-like"/>
    <property type="match status" value="1"/>
</dbReference>
<evidence type="ECO:0000259" key="2">
    <source>
        <dbReference type="PROSITE" id="PS51253"/>
    </source>
</evidence>
<feature type="non-terminal residue" evidence="3">
    <location>
        <position position="212"/>
    </location>
</feature>
<reference evidence="3" key="1">
    <citation type="submission" date="2021-06" db="EMBL/GenBank/DDBJ databases">
        <authorList>
            <person name="Kallberg Y."/>
            <person name="Tangrot J."/>
            <person name="Rosling A."/>
        </authorList>
    </citation>
    <scope>NUCLEOTIDE SEQUENCE</scope>
    <source>
        <strain evidence="3">BR232B</strain>
    </source>
</reference>
<organism evidence="3 4">
    <name type="scientific">Paraglomus brasilianum</name>
    <dbReference type="NCBI Taxonomy" id="144538"/>
    <lineage>
        <taxon>Eukaryota</taxon>
        <taxon>Fungi</taxon>
        <taxon>Fungi incertae sedis</taxon>
        <taxon>Mucoromycota</taxon>
        <taxon>Glomeromycotina</taxon>
        <taxon>Glomeromycetes</taxon>
        <taxon>Paraglomerales</taxon>
        <taxon>Paraglomeraceae</taxon>
        <taxon>Paraglomus</taxon>
    </lineage>
</organism>
<proteinExistence type="predicted"/>
<dbReference type="GO" id="GO:0003677">
    <property type="term" value="F:DNA binding"/>
    <property type="evidence" value="ECO:0007669"/>
    <property type="project" value="UniProtKB-KW"/>
</dbReference>
<dbReference type="InterPro" id="IPR050863">
    <property type="entry name" value="CenT-Element_Derived"/>
</dbReference>
<dbReference type="InterPro" id="IPR006600">
    <property type="entry name" value="HTH_CenpB_DNA-bd_dom"/>
</dbReference>
<dbReference type="PROSITE" id="PS51253">
    <property type="entry name" value="HTH_CENPB"/>
    <property type="match status" value="1"/>
</dbReference>
<sequence length="212" mass="23769">MELWVSQAVAGGLPLSDQILQEKGLEFAKNFNIEDDNLRCSNGWVYKFKKRIGIHKITLHGEANSAPIADLADERFKLQQILANYDPENIYNADETGLFYRMEPNQTLSTSSTADSGTNETDDVEIIDNLPDQQRMIVENCINLLDALVTTEETLSDEQIISLVNTEDGESSDESDEEIPRVQLKEAKHGLETAIRYIEQQSDGAGIDFNDL</sequence>
<name>A0A9N9EBD0_9GLOM</name>
<dbReference type="AlphaFoldDB" id="A0A9N9EBD0"/>
<comment type="caution">
    <text evidence="3">The sequence shown here is derived from an EMBL/GenBank/DDBJ whole genome shotgun (WGS) entry which is preliminary data.</text>
</comment>
<dbReference type="PANTHER" id="PTHR19303">
    <property type="entry name" value="TRANSPOSON"/>
    <property type="match status" value="1"/>
</dbReference>
<dbReference type="SUPFAM" id="SSF46689">
    <property type="entry name" value="Homeodomain-like"/>
    <property type="match status" value="1"/>
</dbReference>
<dbReference type="Pfam" id="PF03221">
    <property type="entry name" value="HTH_Tnp_Tc5"/>
    <property type="match status" value="1"/>
</dbReference>
<dbReference type="Proteomes" id="UP000789739">
    <property type="component" value="Unassembled WGS sequence"/>
</dbReference>
<keyword evidence="1" id="KW-0238">DNA-binding</keyword>
<feature type="domain" description="HTH CENPB-type" evidence="2">
    <location>
        <begin position="1"/>
        <end position="58"/>
    </location>
</feature>
<protein>
    <submittedName>
        <fullName evidence="3">9579_t:CDS:1</fullName>
    </submittedName>
</protein>
<dbReference type="SMART" id="SM00674">
    <property type="entry name" value="CENPB"/>
    <property type="match status" value="1"/>
</dbReference>
<dbReference type="EMBL" id="CAJVPI010004451">
    <property type="protein sequence ID" value="CAG8667797.1"/>
    <property type="molecule type" value="Genomic_DNA"/>
</dbReference>
<dbReference type="GO" id="GO:0005634">
    <property type="term" value="C:nucleus"/>
    <property type="evidence" value="ECO:0007669"/>
    <property type="project" value="TreeGrafter"/>
</dbReference>
<evidence type="ECO:0000313" key="3">
    <source>
        <dbReference type="EMBL" id="CAG8667797.1"/>
    </source>
</evidence>
<dbReference type="OrthoDB" id="2447222at2759"/>
<gene>
    <name evidence="3" type="ORF">PBRASI_LOCUS11138</name>
</gene>
<keyword evidence="4" id="KW-1185">Reference proteome</keyword>
<evidence type="ECO:0000256" key="1">
    <source>
        <dbReference type="ARBA" id="ARBA00023125"/>
    </source>
</evidence>
<evidence type="ECO:0000313" key="4">
    <source>
        <dbReference type="Proteomes" id="UP000789739"/>
    </source>
</evidence>
<accession>A0A9N9EBD0</accession>
<dbReference type="InterPro" id="IPR009057">
    <property type="entry name" value="Homeodomain-like_sf"/>
</dbReference>